<dbReference type="OrthoDB" id="70765at2"/>
<evidence type="ECO:0000313" key="2">
    <source>
        <dbReference type="Proteomes" id="UP000053429"/>
    </source>
</evidence>
<dbReference type="STRING" id="661399.AQJ67_07640"/>
<accession>A0A117RRH1</accession>
<keyword evidence="2" id="KW-1185">Reference proteome</keyword>
<dbReference type="RefSeq" id="WP_062717273.1">
    <property type="nucleotide sequence ID" value="NZ_KQ948925.1"/>
</dbReference>
<dbReference type="EMBL" id="LMWY01000005">
    <property type="protein sequence ID" value="KUO05242.1"/>
    <property type="molecule type" value="Genomic_DNA"/>
</dbReference>
<dbReference type="AlphaFoldDB" id="A0A117RRH1"/>
<reference evidence="1 2" key="1">
    <citation type="submission" date="2015-10" db="EMBL/GenBank/DDBJ databases">
        <title>Draft genome sequence of Streptomyces caeruleatus NRRL B-24802, type strain for the species Streptomyces caeruleatus.</title>
        <authorList>
            <person name="Ruckert C."/>
            <person name="Winkler A."/>
            <person name="Kalinowski J."/>
            <person name="Kampfer P."/>
            <person name="Glaeser S."/>
        </authorList>
    </citation>
    <scope>NUCLEOTIDE SEQUENCE [LARGE SCALE GENOMIC DNA]</scope>
    <source>
        <strain evidence="1 2">NRRL B-24802</strain>
    </source>
</reference>
<dbReference type="InterPro" id="IPR029058">
    <property type="entry name" value="AB_hydrolase_fold"/>
</dbReference>
<evidence type="ECO:0000313" key="1">
    <source>
        <dbReference type="EMBL" id="KUO05242.1"/>
    </source>
</evidence>
<keyword evidence="1" id="KW-0378">Hydrolase</keyword>
<dbReference type="Proteomes" id="UP000053429">
    <property type="component" value="Unassembled WGS sequence"/>
</dbReference>
<comment type="caution">
    <text evidence="1">The sequence shown here is derived from an EMBL/GenBank/DDBJ whole genome shotgun (WGS) entry which is preliminary data.</text>
</comment>
<gene>
    <name evidence="1" type="ORF">AQJ67_07640</name>
</gene>
<protein>
    <submittedName>
        <fullName evidence="1">Alpha/beta hydrolase</fullName>
    </submittedName>
</protein>
<dbReference type="GO" id="GO:0016787">
    <property type="term" value="F:hydrolase activity"/>
    <property type="evidence" value="ECO:0007669"/>
    <property type="project" value="UniProtKB-KW"/>
</dbReference>
<proteinExistence type="predicted"/>
<dbReference type="SUPFAM" id="SSF53474">
    <property type="entry name" value="alpha/beta-Hydrolases"/>
    <property type="match status" value="1"/>
</dbReference>
<name>A0A117RRH1_9ACTN</name>
<organism evidence="1 2">
    <name type="scientific">Streptomyces caeruleatus</name>
    <dbReference type="NCBI Taxonomy" id="661399"/>
    <lineage>
        <taxon>Bacteria</taxon>
        <taxon>Bacillati</taxon>
        <taxon>Actinomycetota</taxon>
        <taxon>Actinomycetes</taxon>
        <taxon>Kitasatosporales</taxon>
        <taxon>Streptomycetaceae</taxon>
        <taxon>Streptomyces</taxon>
    </lineage>
</organism>
<sequence>MSDPVPFAMPTRFDRARDRVAVVVPGVGYSPARPLLHFARSVLLQHGWTVQELWWQIPDGFAQFTVDDRIAWVERQVTEAIEVEAGACRLVVGKSLGSLACGIAADRNIPAAWLTPLLKIDHVAAALRRAMEPTLLIGGSADTLWDSRTAASLRHDVLEVPSADHGLELADDAAGSVEVLRQVVTRLDRFIGSLGR</sequence>